<sequence length="411" mass="47306">MAEDVKPESHLKWKHCETPGVRTLCNLTQLLDRLQADHREDVRLYTSGHLNPSRLYRPPETILYHWPDANRPRAQPAPRARKPRPGKTAEMRDALAHFTVHTAVAPDDAQDTPLFRVPEMKVLRYREARSSRQCALAPARGDADEYRYVSSYLAGVTKADRYKKFLRFQKEVVAKRDLLKNGYSGSEVAARHERKLEQELQKICTCDPQQLNRLQVFGEVFQDICDSSLVVGDLLKEVKEEYELYMAVLLQAQPTAQHQALQAQLEGLEKSPVKTADVRQAKEELRMLVKAIKAALERNDRLREEREMERMLLQASKKQAGKWLRPLAPLTSEKNVIDEKNLTLIEKVEKKRCEILNKWDEIQALVKQIKTTLVHTGVSDITENRIKSIEVAEGHVKQTIKKNKIGDEEQQ</sequence>
<keyword evidence="1 2" id="KW-0175">Coiled coil</keyword>
<feature type="coiled-coil region" evidence="2">
    <location>
        <begin position="278"/>
        <end position="319"/>
    </location>
</feature>
<evidence type="ECO:0000256" key="2">
    <source>
        <dbReference type="SAM" id="Coils"/>
    </source>
</evidence>
<evidence type="ECO:0000256" key="1">
    <source>
        <dbReference type="ARBA" id="ARBA00023054"/>
    </source>
</evidence>
<dbReference type="PANTHER" id="PTHR34916:SF1">
    <property type="entry name" value="GI:13385330"/>
    <property type="match status" value="1"/>
</dbReference>
<evidence type="ECO:0000313" key="5">
    <source>
        <dbReference type="EMBL" id="ELW63296.1"/>
    </source>
</evidence>
<dbReference type="Proteomes" id="UP000011518">
    <property type="component" value="Unassembled WGS sequence"/>
</dbReference>
<keyword evidence="6" id="KW-1185">Reference proteome</keyword>
<evidence type="ECO:0000259" key="4">
    <source>
        <dbReference type="Pfam" id="PF15739"/>
    </source>
</evidence>
<dbReference type="InterPro" id="IPR032755">
    <property type="entry name" value="TSNAXIP1_N"/>
</dbReference>
<dbReference type="InParanoid" id="L9KKJ9"/>
<accession>L9KKJ9</accession>
<name>L9KKJ9_TUPCH</name>
<dbReference type="AlphaFoldDB" id="L9KKJ9"/>
<feature type="domain" description="Translin-associated factor X-interacting protein 1 N-terminal" evidence="4">
    <location>
        <begin position="193"/>
        <end position="303"/>
    </location>
</feature>
<dbReference type="Pfam" id="PF15739">
    <property type="entry name" value="TSNAXIP1_N"/>
    <property type="match status" value="1"/>
</dbReference>
<evidence type="ECO:0000313" key="6">
    <source>
        <dbReference type="Proteomes" id="UP000011518"/>
    </source>
</evidence>
<proteinExistence type="predicted"/>
<gene>
    <name evidence="5" type="ORF">TREES_T100014083</name>
</gene>
<feature type="region of interest" description="Disordered" evidence="3">
    <location>
        <begin position="68"/>
        <end position="88"/>
    </location>
</feature>
<protein>
    <recommendedName>
        <fullName evidence="4">Translin-associated factor X-interacting protein 1 N-terminal domain-containing protein</fullName>
    </recommendedName>
</protein>
<organism evidence="5 6">
    <name type="scientific">Tupaia chinensis</name>
    <name type="common">Chinese tree shrew</name>
    <name type="synonym">Tupaia belangeri chinensis</name>
    <dbReference type="NCBI Taxonomy" id="246437"/>
    <lineage>
        <taxon>Eukaryota</taxon>
        <taxon>Metazoa</taxon>
        <taxon>Chordata</taxon>
        <taxon>Craniata</taxon>
        <taxon>Vertebrata</taxon>
        <taxon>Euteleostomi</taxon>
        <taxon>Mammalia</taxon>
        <taxon>Eutheria</taxon>
        <taxon>Euarchontoglires</taxon>
        <taxon>Scandentia</taxon>
        <taxon>Tupaiidae</taxon>
        <taxon>Tupaia</taxon>
    </lineage>
</organism>
<dbReference type="FunCoup" id="L9KKJ9">
    <property type="interactions" value="4"/>
</dbReference>
<reference evidence="6" key="1">
    <citation type="submission" date="2012-07" db="EMBL/GenBank/DDBJ databases">
        <title>Genome of the Chinese tree shrew, a rising model animal genetically related to primates.</title>
        <authorList>
            <person name="Zhang G."/>
            <person name="Fan Y."/>
            <person name="Yao Y."/>
            <person name="Huang Z."/>
        </authorList>
    </citation>
    <scope>NUCLEOTIDE SEQUENCE [LARGE SCALE GENOMIC DNA]</scope>
</reference>
<evidence type="ECO:0000256" key="3">
    <source>
        <dbReference type="SAM" id="MobiDB-lite"/>
    </source>
</evidence>
<feature type="compositionally biased region" description="Low complexity" evidence="3">
    <location>
        <begin position="68"/>
        <end position="78"/>
    </location>
</feature>
<dbReference type="EMBL" id="KB320787">
    <property type="protein sequence ID" value="ELW63296.1"/>
    <property type="molecule type" value="Genomic_DNA"/>
</dbReference>
<reference evidence="6" key="2">
    <citation type="journal article" date="2013" name="Nat. Commun.">
        <title>Genome of the Chinese tree shrew.</title>
        <authorList>
            <person name="Fan Y."/>
            <person name="Huang Z.Y."/>
            <person name="Cao C.C."/>
            <person name="Chen C.S."/>
            <person name="Chen Y.X."/>
            <person name="Fan D.D."/>
            <person name="He J."/>
            <person name="Hou H.L."/>
            <person name="Hu L."/>
            <person name="Hu X.T."/>
            <person name="Jiang X.T."/>
            <person name="Lai R."/>
            <person name="Lang Y.S."/>
            <person name="Liang B."/>
            <person name="Liao S.G."/>
            <person name="Mu D."/>
            <person name="Ma Y.Y."/>
            <person name="Niu Y.Y."/>
            <person name="Sun X.Q."/>
            <person name="Xia J.Q."/>
            <person name="Xiao J."/>
            <person name="Xiong Z.Q."/>
            <person name="Xu L."/>
            <person name="Yang L."/>
            <person name="Zhang Y."/>
            <person name="Zhao W."/>
            <person name="Zhao X.D."/>
            <person name="Zheng Y.T."/>
            <person name="Zhou J.M."/>
            <person name="Zhu Y.B."/>
            <person name="Zhang G.J."/>
            <person name="Wang J."/>
            <person name="Yao Y.G."/>
        </authorList>
    </citation>
    <scope>NUCLEOTIDE SEQUENCE [LARGE SCALE GENOMIC DNA]</scope>
</reference>
<dbReference type="PANTHER" id="PTHR34916">
    <property type="entry name" value="GI:13385330"/>
    <property type="match status" value="1"/>
</dbReference>